<dbReference type="Pfam" id="PF00271">
    <property type="entry name" value="Helicase_C"/>
    <property type="match status" value="1"/>
</dbReference>
<evidence type="ECO:0000256" key="3">
    <source>
        <dbReference type="PROSITE-ProRule" id="PRU00325"/>
    </source>
</evidence>
<dbReference type="SUPFAM" id="SSF52540">
    <property type="entry name" value="P-loop containing nucleoside triphosphate hydrolases"/>
    <property type="match status" value="2"/>
</dbReference>
<dbReference type="InterPro" id="IPR000330">
    <property type="entry name" value="SNF2_N"/>
</dbReference>
<keyword evidence="1" id="KW-0378">Hydrolase</keyword>
<feature type="domain" description="Helicase C-terminal" evidence="6">
    <location>
        <begin position="928"/>
        <end position="1085"/>
    </location>
</feature>
<evidence type="ECO:0000256" key="2">
    <source>
        <dbReference type="ARBA" id="ARBA00022806"/>
    </source>
</evidence>
<reference evidence="7 8" key="1">
    <citation type="submission" date="2022-12" db="EMBL/GenBank/DDBJ databases">
        <title>Two new species, Stenotrophomonas aracearum and Stenotrophomonas oahuensis, isolated from Anthurium (Araceae family) in Hawaii.</title>
        <authorList>
            <person name="Chunag S.C."/>
            <person name="Dobhal S."/>
            <person name="Alvarez A."/>
            <person name="Arif M."/>
        </authorList>
    </citation>
    <scope>NUCLEOTIDE SEQUENCE [LARGE SCALE GENOMIC DNA]</scope>
    <source>
        <strain evidence="7 8">A5586</strain>
    </source>
</reference>
<gene>
    <name evidence="7" type="ORF">PDM29_10360</name>
</gene>
<evidence type="ECO:0000259" key="5">
    <source>
        <dbReference type="PROSITE" id="PS51192"/>
    </source>
</evidence>
<dbReference type="CDD" id="cd18012">
    <property type="entry name" value="DEXQc_arch_SWI2_SNF2"/>
    <property type="match status" value="1"/>
</dbReference>
<keyword evidence="2 7" id="KW-0067">ATP-binding</keyword>
<dbReference type="InterPro" id="IPR007527">
    <property type="entry name" value="Znf_SWIM"/>
</dbReference>
<accession>A0ABY9YIU8</accession>
<dbReference type="PANTHER" id="PTHR10799">
    <property type="entry name" value="SNF2/RAD54 HELICASE FAMILY"/>
    <property type="match status" value="1"/>
</dbReference>
<name>A0ABY9YIU8_9GAMM</name>
<dbReference type="Gene3D" id="3.40.50.10810">
    <property type="entry name" value="Tandem AAA-ATPase domain"/>
    <property type="match status" value="1"/>
</dbReference>
<dbReference type="InterPro" id="IPR014001">
    <property type="entry name" value="Helicase_ATP-bd"/>
</dbReference>
<keyword evidence="8" id="KW-1185">Reference proteome</keyword>
<dbReference type="Gene3D" id="3.40.50.300">
    <property type="entry name" value="P-loop containing nucleotide triphosphate hydrolases"/>
    <property type="match status" value="1"/>
</dbReference>
<dbReference type="InterPro" id="IPR038718">
    <property type="entry name" value="SNF2-like_sf"/>
</dbReference>
<proteinExistence type="predicted"/>
<dbReference type="Pfam" id="PF00176">
    <property type="entry name" value="SNF2-rel_dom"/>
    <property type="match status" value="1"/>
</dbReference>
<dbReference type="InterPro" id="IPR049730">
    <property type="entry name" value="SNF2/RAD54-like_C"/>
</dbReference>
<dbReference type="PROSITE" id="PS51192">
    <property type="entry name" value="HELICASE_ATP_BIND_1"/>
    <property type="match status" value="1"/>
</dbReference>
<dbReference type="SMART" id="SM00487">
    <property type="entry name" value="DEXDc"/>
    <property type="match status" value="1"/>
</dbReference>
<keyword evidence="3" id="KW-0862">Zinc</keyword>
<dbReference type="Pfam" id="PF04434">
    <property type="entry name" value="SWIM"/>
    <property type="match status" value="1"/>
</dbReference>
<evidence type="ECO:0000259" key="4">
    <source>
        <dbReference type="PROSITE" id="PS50966"/>
    </source>
</evidence>
<keyword evidence="3" id="KW-0863">Zinc-finger</keyword>
<feature type="domain" description="SWIM-type" evidence="4">
    <location>
        <begin position="51"/>
        <end position="91"/>
    </location>
</feature>
<keyword evidence="2 7" id="KW-0547">Nucleotide-binding</keyword>
<sequence>MTATYTQEDIRRWFDPRTMEKSANYLFAVRQLRHQNDQITALVQGSARRPYHVWVDLKASTRTARSPLVAECSCPVGQGCKHLAAVMAQGLDLVQVSPPVELPAAPLTLLQPPRTELLQALSRWHARHSSASRPATPAGPTRGICYDLSAFQHRLAVHVQRTKRAADGTVKREKLLSLGPDLFLAPAGYLTQDDIAVLSQLWLLHHHHDNRDRIDIVALLQQIIATGRAFIADAIAPVPARWAQPRAGTLHWKASEHNGRLRAMPSLQVEGGGRGSVHGRSGCYLDVDTGEVGALQLAMAAEDAGAFLELPGVFPEETALVSQTLQQIDPALPHPATGDALPVLDAVPVVPVLRLYSVEHRPMWLPQRAPPEWRDFATATFEYGANSRHLDDPSVFVQDDRGQLSLLARDAAEEHLRERELQAAGLYRDPRPLDIQPATGPQFLPRSGDWAQFLQNEMPQLEALGWRVEPDAAFRHRVTEVDAITLDVQADRDVPGWFEIGLDIEVDGQTLALAPLLQQVLNTDPRWSRGAASVIADDELVLLPSTGPRRLGLRAGRLKPLVALLGDLFGPRRSRLRVPLHDHARLRTLHETAGLRLKDDTMARSVAQRLLDGPEMTPAQPPAGLQATLRPYQLDGLSWLQHLRQHNLGGVLADDMGLGKTLQTLAHIQLEKEAQRLRQPVLVVVPTSLLHNWQAEAERFTPDLRVLVLHGPSRAENFPQIERHDVVLTTYALLWRDEEVLRDQAWHLLVLDEAQQAKNPRSRAAMALRSLKANHRLCLTGTPMENHLGELWTQFDFLLPGLLGSEKVFNQQWRHPIERNADTQRAQWLARRMRPFLLRRRKDEVAAELPEKTLITRSVVLEGAQRDMYETVRATMEEKVRHAVAQQGLARSHIVVLDALLKLRQVCCDPRLLPGTRAGATASAKLELLREMLPEMVEEGRRILLFSQFTSMLDLLAELLDELKLGYVMLTGQTRDRQTPVQRFMQGEVPIFLISLKAGGVGLNLTRADTVIHFDPWWNPAAENQATDRAHRIGQEQPVFVYKLIAAGSIEERIAEMQERKAALADTILDDGGNAGPRFSDEDLQALLAPLPGGTAGRRKQG</sequence>
<dbReference type="RefSeq" id="WP_311190103.1">
    <property type="nucleotide sequence ID" value="NZ_CP115541.1"/>
</dbReference>
<protein>
    <submittedName>
        <fullName evidence="7">DEAD/DEAH box helicase</fullName>
    </submittedName>
</protein>
<dbReference type="PROSITE" id="PS50966">
    <property type="entry name" value="ZF_SWIM"/>
    <property type="match status" value="1"/>
</dbReference>
<evidence type="ECO:0000256" key="1">
    <source>
        <dbReference type="ARBA" id="ARBA00022801"/>
    </source>
</evidence>
<dbReference type="InterPro" id="IPR001650">
    <property type="entry name" value="Helicase_C-like"/>
</dbReference>
<dbReference type="EMBL" id="CP115541">
    <property type="protein sequence ID" value="WNH50802.1"/>
    <property type="molecule type" value="Genomic_DNA"/>
</dbReference>
<evidence type="ECO:0000259" key="6">
    <source>
        <dbReference type="PROSITE" id="PS51194"/>
    </source>
</evidence>
<dbReference type="PROSITE" id="PS51194">
    <property type="entry name" value="HELICASE_CTER"/>
    <property type="match status" value="1"/>
</dbReference>
<evidence type="ECO:0000313" key="8">
    <source>
        <dbReference type="Proteomes" id="UP001302072"/>
    </source>
</evidence>
<dbReference type="Proteomes" id="UP001302072">
    <property type="component" value="Chromosome"/>
</dbReference>
<dbReference type="SMART" id="SM00490">
    <property type="entry name" value="HELICc"/>
    <property type="match status" value="1"/>
</dbReference>
<dbReference type="InterPro" id="IPR027417">
    <property type="entry name" value="P-loop_NTPase"/>
</dbReference>
<dbReference type="GO" id="GO:0004386">
    <property type="term" value="F:helicase activity"/>
    <property type="evidence" value="ECO:0007669"/>
    <property type="project" value="UniProtKB-KW"/>
</dbReference>
<organism evidence="7 8">
    <name type="scientific">Stenotrophomonas oahuensis</name>
    <dbReference type="NCBI Taxonomy" id="3003271"/>
    <lineage>
        <taxon>Bacteria</taxon>
        <taxon>Pseudomonadati</taxon>
        <taxon>Pseudomonadota</taxon>
        <taxon>Gammaproteobacteria</taxon>
        <taxon>Lysobacterales</taxon>
        <taxon>Lysobacteraceae</taxon>
        <taxon>Stenotrophomonas</taxon>
    </lineage>
</organism>
<keyword evidence="3" id="KW-0479">Metal-binding</keyword>
<evidence type="ECO:0000313" key="7">
    <source>
        <dbReference type="EMBL" id="WNH50802.1"/>
    </source>
</evidence>
<keyword evidence="2 7" id="KW-0347">Helicase</keyword>
<feature type="domain" description="Helicase ATP-binding" evidence="5">
    <location>
        <begin position="641"/>
        <end position="801"/>
    </location>
</feature>
<dbReference type="CDD" id="cd18793">
    <property type="entry name" value="SF2_C_SNF"/>
    <property type="match status" value="1"/>
</dbReference>